<feature type="signal peptide" evidence="1">
    <location>
        <begin position="1"/>
        <end position="28"/>
    </location>
</feature>
<dbReference type="InterPro" id="IPR035992">
    <property type="entry name" value="Ricin_B-like_lectins"/>
</dbReference>
<sequence length="167" mass="17651">MMSRNTILSRSVVVLLGLVAGLAGTAQAAGAADGYGQIRDGFGKCVAVPGSAPGNGTRLVRTTCNSGAANQRWLATQVFGRVYTFTSKSTGKCIDVNAGSLDPGAPVQIWTCNGTGAQEWDREFIGLGPELVFNYRSGLCLDSIGNSLMQWTCRDTTDIRAQQWIIG</sequence>
<feature type="domain" description="Ricin B lectin" evidence="2">
    <location>
        <begin position="32"/>
        <end position="167"/>
    </location>
</feature>
<reference evidence="3 4" key="1">
    <citation type="submission" date="2020-08" db="EMBL/GenBank/DDBJ databases">
        <title>Whole genome shotgun sequence of Actinoplanes ianthinogenes NBRC 13996.</title>
        <authorList>
            <person name="Komaki H."/>
            <person name="Tamura T."/>
        </authorList>
    </citation>
    <scope>NUCLEOTIDE SEQUENCE [LARGE SCALE GENOMIC DNA]</scope>
    <source>
        <strain evidence="3 4">NBRC 13996</strain>
    </source>
</reference>
<gene>
    <name evidence="3" type="ORF">Aiant_62780</name>
</gene>
<dbReference type="EMBL" id="AP023356">
    <property type="protein sequence ID" value="BCJ45621.1"/>
    <property type="molecule type" value="Genomic_DNA"/>
</dbReference>
<evidence type="ECO:0000313" key="4">
    <source>
        <dbReference type="Proteomes" id="UP000676967"/>
    </source>
</evidence>
<dbReference type="Gene3D" id="2.80.10.50">
    <property type="match status" value="2"/>
</dbReference>
<dbReference type="CDD" id="cd00161">
    <property type="entry name" value="beta-trefoil_Ricin-like"/>
    <property type="match status" value="1"/>
</dbReference>
<name>A0ABN6CKX8_9ACTN</name>
<feature type="chain" id="PRO_5045429978" description="Ricin B lectin domain-containing protein" evidence="1">
    <location>
        <begin position="29"/>
        <end position="167"/>
    </location>
</feature>
<evidence type="ECO:0000313" key="3">
    <source>
        <dbReference type="EMBL" id="BCJ45621.1"/>
    </source>
</evidence>
<dbReference type="InterPro" id="IPR000772">
    <property type="entry name" value="Ricin_B_lectin"/>
</dbReference>
<dbReference type="PROSITE" id="PS50231">
    <property type="entry name" value="RICIN_B_LECTIN"/>
    <property type="match status" value="1"/>
</dbReference>
<dbReference type="SMART" id="SM00458">
    <property type="entry name" value="RICIN"/>
    <property type="match status" value="1"/>
</dbReference>
<accession>A0ABN6CKX8</accession>
<protein>
    <recommendedName>
        <fullName evidence="2">Ricin B lectin domain-containing protein</fullName>
    </recommendedName>
</protein>
<dbReference type="SUPFAM" id="SSF50370">
    <property type="entry name" value="Ricin B-like lectins"/>
    <property type="match status" value="1"/>
</dbReference>
<dbReference type="RefSeq" id="WP_189336738.1">
    <property type="nucleotide sequence ID" value="NZ_AP023356.1"/>
</dbReference>
<evidence type="ECO:0000259" key="2">
    <source>
        <dbReference type="SMART" id="SM00458"/>
    </source>
</evidence>
<keyword evidence="4" id="KW-1185">Reference proteome</keyword>
<organism evidence="3 4">
    <name type="scientific">Actinoplanes ianthinogenes</name>
    <dbReference type="NCBI Taxonomy" id="122358"/>
    <lineage>
        <taxon>Bacteria</taxon>
        <taxon>Bacillati</taxon>
        <taxon>Actinomycetota</taxon>
        <taxon>Actinomycetes</taxon>
        <taxon>Micromonosporales</taxon>
        <taxon>Micromonosporaceae</taxon>
        <taxon>Actinoplanes</taxon>
    </lineage>
</organism>
<dbReference type="Pfam" id="PF00652">
    <property type="entry name" value="Ricin_B_lectin"/>
    <property type="match status" value="1"/>
</dbReference>
<dbReference type="Proteomes" id="UP000676967">
    <property type="component" value="Chromosome"/>
</dbReference>
<keyword evidence="1" id="KW-0732">Signal</keyword>
<evidence type="ECO:0000256" key="1">
    <source>
        <dbReference type="SAM" id="SignalP"/>
    </source>
</evidence>
<proteinExistence type="predicted"/>